<dbReference type="Proteomes" id="UP000764110">
    <property type="component" value="Unassembled WGS sequence"/>
</dbReference>
<feature type="transmembrane region" description="Helical" evidence="6">
    <location>
        <begin position="422"/>
        <end position="443"/>
    </location>
</feature>
<evidence type="ECO:0008006" key="9">
    <source>
        <dbReference type="Google" id="ProtNLM"/>
    </source>
</evidence>
<dbReference type="InterPro" id="IPR011701">
    <property type="entry name" value="MFS"/>
</dbReference>
<comment type="subcellular location">
    <subcellularLocation>
        <location evidence="1">Membrane</location>
        <topology evidence="1">Multi-pass membrane protein</topology>
    </subcellularLocation>
</comment>
<dbReference type="Pfam" id="PF07690">
    <property type="entry name" value="MFS_1"/>
    <property type="match status" value="1"/>
</dbReference>
<dbReference type="EMBL" id="JACEFI010000039">
    <property type="protein sequence ID" value="KAH0592022.1"/>
    <property type="molecule type" value="Genomic_DNA"/>
</dbReference>
<protein>
    <recommendedName>
        <fullName evidence="9">MFS transporter</fullName>
    </recommendedName>
</protein>
<evidence type="ECO:0000256" key="3">
    <source>
        <dbReference type="ARBA" id="ARBA00022989"/>
    </source>
</evidence>
<feature type="transmembrane region" description="Helical" evidence="6">
    <location>
        <begin position="309"/>
        <end position="327"/>
    </location>
</feature>
<feature type="transmembrane region" description="Helical" evidence="6">
    <location>
        <begin position="559"/>
        <end position="582"/>
    </location>
</feature>
<dbReference type="SUPFAM" id="SSF103473">
    <property type="entry name" value="MFS general substrate transporter"/>
    <property type="match status" value="1"/>
</dbReference>
<name>A0A9P8S2V6_9HYPO</name>
<feature type="transmembrane region" description="Helical" evidence="6">
    <location>
        <begin position="334"/>
        <end position="353"/>
    </location>
</feature>
<evidence type="ECO:0000256" key="1">
    <source>
        <dbReference type="ARBA" id="ARBA00004141"/>
    </source>
</evidence>
<evidence type="ECO:0000256" key="4">
    <source>
        <dbReference type="ARBA" id="ARBA00023136"/>
    </source>
</evidence>
<evidence type="ECO:0000256" key="6">
    <source>
        <dbReference type="SAM" id="Phobius"/>
    </source>
</evidence>
<dbReference type="GO" id="GO:0022857">
    <property type="term" value="F:transmembrane transporter activity"/>
    <property type="evidence" value="ECO:0007669"/>
    <property type="project" value="InterPro"/>
</dbReference>
<keyword evidence="2 6" id="KW-0812">Transmembrane</keyword>
<evidence type="ECO:0000256" key="2">
    <source>
        <dbReference type="ARBA" id="ARBA00022692"/>
    </source>
</evidence>
<reference evidence="7 8" key="1">
    <citation type="submission" date="2020-07" db="EMBL/GenBank/DDBJ databases">
        <title>Metarhizium humberi genome.</title>
        <authorList>
            <person name="Lysoe E."/>
        </authorList>
    </citation>
    <scope>NUCLEOTIDE SEQUENCE [LARGE SCALE GENOMIC DNA]</scope>
    <source>
        <strain evidence="7 8">ESALQ1638</strain>
    </source>
</reference>
<gene>
    <name evidence="7" type="ORF">MHUMG1_10233</name>
</gene>
<dbReference type="GO" id="GO:0005886">
    <property type="term" value="C:plasma membrane"/>
    <property type="evidence" value="ECO:0007669"/>
    <property type="project" value="TreeGrafter"/>
</dbReference>
<feature type="region of interest" description="Disordered" evidence="5">
    <location>
        <begin position="1"/>
        <end position="29"/>
    </location>
</feature>
<feature type="transmembrane region" description="Helical" evidence="6">
    <location>
        <begin position="698"/>
        <end position="718"/>
    </location>
</feature>
<dbReference type="PANTHER" id="PTHR23502:SF30">
    <property type="entry name" value="TRANSPORTER, PUTATIVE (AFU_ORTHOLOGUE AFUA_8G04702)-RELATED"/>
    <property type="match status" value="1"/>
</dbReference>
<feature type="transmembrane region" description="Helical" evidence="6">
    <location>
        <begin position="517"/>
        <end position="539"/>
    </location>
</feature>
<keyword evidence="4 6" id="KW-0472">Membrane</keyword>
<keyword evidence="8" id="KW-1185">Reference proteome</keyword>
<evidence type="ECO:0000313" key="8">
    <source>
        <dbReference type="Proteomes" id="UP000764110"/>
    </source>
</evidence>
<feature type="transmembrane region" description="Helical" evidence="6">
    <location>
        <begin position="628"/>
        <end position="655"/>
    </location>
</feature>
<sequence length="743" mass="81652">MGGLPPARFQVGGSCRSATTEEGEESGPVWKERPSAGDMVGVVGQTRLLCQIQDDMTGLLDSAPAFCSTPHSLETFESARHQTTTSIAASQSPARASNLAASLRAQHCTFSSLTRWLLDGASAHPPESSRQCLVRAVFQLPSSNPLNPPGKLSSSYRARLITTTDTRHRLGVQPPNHLGTKHSSFRSTEYLLPDRPDTQPLSHVLSVAIGRSAHWIVVAADLSKTPRTHGGTMEMDAAQVPGTVHLVDLDRSAAALHTGNHNDIILVPTPSSDPNDPLNWSPSRKRLHLVCLIVFVFFNGMALDLNAGTGYMFLLLGWGLLFWQPFALQYGKRLTYLLSMLGIVAVSIWSPYASGNGQWIARNIVTGFVAAPIEALPETSITDIYFTHERGTYMGWYAWVLASSNYFAPVICGFINDGMGYKWPFFFMAIFGAVAFVFLFLFMEETNYDRAVSNTGDAPPSTDEAQRDKHAADVEGVPATHQIPVPGKEKTFLQKLSLKDSPRPFLMHWRAWQSLRLLTWPNIFFAGFSYGTYLIWFNILNATASIILGGAPYNFKPSIVGLSYIACLVGVILGSAYSGIASDWVVLKLARRNHGIFEPEQRLWLFSGMTVAAPFSLILWGVGAAHQVHWFGLLFAMVVLSATSAAGVTLSVAYLVDSFPEISGDGLTTIIIIRNTMSFAIGYGITPWLDGLGLQNCFISVAFVALAICSVFLPMMWFGKKFRAMKKESYWREVQVRNDMRAR</sequence>
<accession>A0A9P8S2V6</accession>
<feature type="transmembrane region" description="Helical" evidence="6">
    <location>
        <begin position="396"/>
        <end position="416"/>
    </location>
</feature>
<proteinExistence type="predicted"/>
<feature type="transmembrane region" description="Helical" evidence="6">
    <location>
        <begin position="603"/>
        <end position="622"/>
    </location>
</feature>
<dbReference type="AlphaFoldDB" id="A0A9P8S2V6"/>
<dbReference type="Gene3D" id="1.20.1250.20">
    <property type="entry name" value="MFS general substrate transporter like domains"/>
    <property type="match status" value="1"/>
</dbReference>
<dbReference type="PANTHER" id="PTHR23502">
    <property type="entry name" value="MAJOR FACILITATOR SUPERFAMILY"/>
    <property type="match status" value="1"/>
</dbReference>
<feature type="transmembrane region" description="Helical" evidence="6">
    <location>
        <begin position="667"/>
        <end position="686"/>
    </location>
</feature>
<evidence type="ECO:0000256" key="5">
    <source>
        <dbReference type="SAM" id="MobiDB-lite"/>
    </source>
</evidence>
<dbReference type="InterPro" id="IPR036259">
    <property type="entry name" value="MFS_trans_sf"/>
</dbReference>
<keyword evidence="3 6" id="KW-1133">Transmembrane helix</keyword>
<organism evidence="7 8">
    <name type="scientific">Metarhizium humberi</name>
    <dbReference type="NCBI Taxonomy" id="2596975"/>
    <lineage>
        <taxon>Eukaryota</taxon>
        <taxon>Fungi</taxon>
        <taxon>Dikarya</taxon>
        <taxon>Ascomycota</taxon>
        <taxon>Pezizomycotina</taxon>
        <taxon>Sordariomycetes</taxon>
        <taxon>Hypocreomycetidae</taxon>
        <taxon>Hypocreales</taxon>
        <taxon>Clavicipitaceae</taxon>
        <taxon>Metarhizium</taxon>
    </lineage>
</organism>
<evidence type="ECO:0000313" key="7">
    <source>
        <dbReference type="EMBL" id="KAH0592022.1"/>
    </source>
</evidence>
<comment type="caution">
    <text evidence="7">The sequence shown here is derived from an EMBL/GenBank/DDBJ whole genome shotgun (WGS) entry which is preliminary data.</text>
</comment>